<dbReference type="EMBL" id="MU826357">
    <property type="protein sequence ID" value="KAJ7379456.1"/>
    <property type="molecule type" value="Genomic_DNA"/>
</dbReference>
<dbReference type="PANTHER" id="PTHR11360:SF251">
    <property type="entry name" value="MAJOR FACILITATOR SUPERFAMILY (MFS) PROFILE DOMAIN-CONTAINING PROTEIN"/>
    <property type="match status" value="1"/>
</dbReference>
<reference evidence="2" key="1">
    <citation type="submission" date="2023-01" db="EMBL/GenBank/DDBJ databases">
        <title>Genome assembly of the deep-sea coral Lophelia pertusa.</title>
        <authorList>
            <person name="Herrera S."/>
            <person name="Cordes E."/>
        </authorList>
    </citation>
    <scope>NUCLEOTIDE SEQUENCE</scope>
    <source>
        <strain evidence="2">USNM1676648</strain>
        <tissue evidence="2">Polyp</tissue>
    </source>
</reference>
<dbReference type="GO" id="GO:0022857">
    <property type="term" value="F:transmembrane transporter activity"/>
    <property type="evidence" value="ECO:0007669"/>
    <property type="project" value="InterPro"/>
</dbReference>
<evidence type="ECO:0000313" key="3">
    <source>
        <dbReference type="Proteomes" id="UP001163046"/>
    </source>
</evidence>
<dbReference type="Gene3D" id="1.20.1250.20">
    <property type="entry name" value="MFS general substrate transporter like domains"/>
    <property type="match status" value="1"/>
</dbReference>
<feature type="transmembrane region" description="Helical" evidence="1">
    <location>
        <begin position="122"/>
        <end position="142"/>
    </location>
</feature>
<feature type="transmembrane region" description="Helical" evidence="1">
    <location>
        <begin position="29"/>
        <end position="49"/>
    </location>
</feature>
<dbReference type="Proteomes" id="UP001163046">
    <property type="component" value="Unassembled WGS sequence"/>
</dbReference>
<dbReference type="InterPro" id="IPR050327">
    <property type="entry name" value="Proton-linked_MCT"/>
</dbReference>
<dbReference type="PANTHER" id="PTHR11360">
    <property type="entry name" value="MONOCARBOXYLATE TRANSPORTER"/>
    <property type="match status" value="1"/>
</dbReference>
<dbReference type="OrthoDB" id="5980446at2759"/>
<gene>
    <name evidence="2" type="ORF">OS493_015237</name>
</gene>
<dbReference type="AlphaFoldDB" id="A0A9W9ZCZ8"/>
<evidence type="ECO:0000256" key="1">
    <source>
        <dbReference type="SAM" id="Phobius"/>
    </source>
</evidence>
<keyword evidence="3" id="KW-1185">Reference proteome</keyword>
<evidence type="ECO:0000313" key="2">
    <source>
        <dbReference type="EMBL" id="KAJ7379456.1"/>
    </source>
</evidence>
<name>A0A9W9ZCZ8_9CNID</name>
<dbReference type="Pfam" id="PF07690">
    <property type="entry name" value="MFS_1"/>
    <property type="match status" value="1"/>
</dbReference>
<dbReference type="InterPro" id="IPR036259">
    <property type="entry name" value="MFS_trans_sf"/>
</dbReference>
<proteinExistence type="predicted"/>
<protein>
    <submittedName>
        <fullName evidence="2">Uncharacterized protein</fullName>
    </submittedName>
</protein>
<feature type="transmembrane region" description="Helical" evidence="1">
    <location>
        <begin position="55"/>
        <end position="78"/>
    </location>
</feature>
<keyword evidence="1" id="KW-0472">Membrane</keyword>
<comment type="caution">
    <text evidence="2">The sequence shown here is derived from an EMBL/GenBank/DDBJ whole genome shotgun (WGS) entry which is preliminary data.</text>
</comment>
<dbReference type="InterPro" id="IPR011701">
    <property type="entry name" value="MFS"/>
</dbReference>
<organism evidence="2 3">
    <name type="scientific">Desmophyllum pertusum</name>
    <dbReference type="NCBI Taxonomy" id="174260"/>
    <lineage>
        <taxon>Eukaryota</taxon>
        <taxon>Metazoa</taxon>
        <taxon>Cnidaria</taxon>
        <taxon>Anthozoa</taxon>
        <taxon>Hexacorallia</taxon>
        <taxon>Scleractinia</taxon>
        <taxon>Caryophylliina</taxon>
        <taxon>Caryophylliidae</taxon>
        <taxon>Desmophyllum</taxon>
    </lineage>
</organism>
<dbReference type="SUPFAM" id="SSF103473">
    <property type="entry name" value="MFS general substrate transporter"/>
    <property type="match status" value="1"/>
</dbReference>
<keyword evidence="1" id="KW-0812">Transmembrane</keyword>
<accession>A0A9W9ZCZ8</accession>
<sequence length="210" mass="22956">MLYTYLAITSFISRHLFCKLGDYRYFNRFHLYQGGMTVSGLCVLCLPSARSFGSIVAIVAVIGLMDGAMMGQFSLMILKCISKHQLNQAWGYIMFFIGIAIGIGSPLAGLMADKLGSYTASFYTAGAILIAGASITSLMAFVKQPPENSDETQSCDGELLVTEKTYSALDLVFSKERQLEKSHGLALSLTTELSLPQLFSVLMSGNWTMY</sequence>
<feature type="transmembrane region" description="Helical" evidence="1">
    <location>
        <begin position="90"/>
        <end position="110"/>
    </location>
</feature>
<keyword evidence="1" id="KW-1133">Transmembrane helix</keyword>